<dbReference type="OrthoDB" id="7286622at2759"/>
<feature type="signal peptide" evidence="1">
    <location>
        <begin position="1"/>
        <end position="19"/>
    </location>
</feature>
<dbReference type="InterPro" id="IPR013783">
    <property type="entry name" value="Ig-like_fold"/>
</dbReference>
<feature type="domain" description="Plexin TIG" evidence="2">
    <location>
        <begin position="90"/>
        <end position="169"/>
    </location>
</feature>
<dbReference type="Pfam" id="PF18020">
    <property type="entry name" value="TIG_2"/>
    <property type="match status" value="1"/>
</dbReference>
<keyword evidence="4" id="KW-1185">Reference proteome</keyword>
<reference evidence="3" key="1">
    <citation type="submission" date="2021-02" db="EMBL/GenBank/DDBJ databases">
        <authorList>
            <person name="Steward A R."/>
        </authorList>
    </citation>
    <scope>NUCLEOTIDE SEQUENCE</scope>
</reference>
<comment type="caution">
    <text evidence="3">The sequence shown here is derived from an EMBL/GenBank/DDBJ whole genome shotgun (WGS) entry which is preliminary data.</text>
</comment>
<evidence type="ECO:0000256" key="1">
    <source>
        <dbReference type="SAM" id="SignalP"/>
    </source>
</evidence>
<gene>
    <name evidence="3" type="ORF">PMACD_LOCUS4119</name>
</gene>
<accession>A0A821Q0J5</accession>
<dbReference type="Proteomes" id="UP000663880">
    <property type="component" value="Unassembled WGS sequence"/>
</dbReference>
<keyword evidence="1" id="KW-0732">Signal</keyword>
<evidence type="ECO:0000313" key="4">
    <source>
        <dbReference type="Proteomes" id="UP000663880"/>
    </source>
</evidence>
<dbReference type="EMBL" id="CAJOBZ010000007">
    <property type="protein sequence ID" value="CAF4812361.1"/>
    <property type="molecule type" value="Genomic_DNA"/>
</dbReference>
<name>A0A821Q0J5_9NEOP</name>
<evidence type="ECO:0000259" key="2">
    <source>
        <dbReference type="Pfam" id="PF18020"/>
    </source>
</evidence>
<proteinExistence type="predicted"/>
<dbReference type="Gene3D" id="2.60.40.10">
    <property type="entry name" value="Immunoglobulins"/>
    <property type="match status" value="1"/>
</dbReference>
<protein>
    <recommendedName>
        <fullName evidence="2">Plexin TIG domain-containing protein</fullName>
    </recommendedName>
</protein>
<organism evidence="3 4">
    <name type="scientific">Pieris macdunnoughi</name>
    <dbReference type="NCBI Taxonomy" id="345717"/>
    <lineage>
        <taxon>Eukaryota</taxon>
        <taxon>Metazoa</taxon>
        <taxon>Ecdysozoa</taxon>
        <taxon>Arthropoda</taxon>
        <taxon>Hexapoda</taxon>
        <taxon>Insecta</taxon>
        <taxon>Pterygota</taxon>
        <taxon>Neoptera</taxon>
        <taxon>Endopterygota</taxon>
        <taxon>Lepidoptera</taxon>
        <taxon>Glossata</taxon>
        <taxon>Ditrysia</taxon>
        <taxon>Papilionoidea</taxon>
        <taxon>Pieridae</taxon>
        <taxon>Pierinae</taxon>
        <taxon>Pieris</taxon>
    </lineage>
</organism>
<dbReference type="InterPro" id="IPR041362">
    <property type="entry name" value="TIG2_plexin"/>
</dbReference>
<evidence type="ECO:0000313" key="3">
    <source>
        <dbReference type="EMBL" id="CAF4812361.1"/>
    </source>
</evidence>
<feature type="chain" id="PRO_5032689147" description="Plexin TIG domain-containing protein" evidence="1">
    <location>
        <begin position="20"/>
        <end position="190"/>
    </location>
</feature>
<dbReference type="AlphaFoldDB" id="A0A821Q0J5"/>
<sequence>MVPNTLVVIFFSLSSLCLAGDIILDSNKDACRVNLSCATCITKKSCTWCVTKSRCTQQACGNDNVIYPSDVPALMSGPDFCPRVDESKPVTIKSGAKEILAVKITQIYLYMAFTPWKCKITLRGKEKIVPAVLIGDKVYCEVMEFTNDTEDPSIEGSVAVLWDYNKSFDGSLPFKICRCDLDPACKACKL</sequence>